<dbReference type="PANTHER" id="PTHR37544:SF1">
    <property type="entry name" value="PHOSPHORIBOSYLAMINOIMIDAZOLE-SUCCINOCARBOXAMIDE SYNTHASE"/>
    <property type="match status" value="1"/>
</dbReference>
<sequence>MREQIRRLAAMLPDNETDRSPSDEEGLILQDFNHDAATAMAQDPTSDEWKQARSEWIPVMLQKRSAIFIFLYCLLFSLGLEILNVYIKGRSGLAAHSDQNILNAVIYIPTVAAVILGFAWRPLNGSIKRVYPWSTMSTGKWVKGSDSVFLDYITTSEAVSLVQSTRRKHWPVTISIFMGVLCGVLVTLTNSLTKLHTHSISYRKANFTLETEFDYERLQTTPNGTLKIPTDHLVAQPYAAVKAQRMPNAGINGGFAPWTQDGYAFGSFGSENYSAYPQDGGTVVKVAATPAFFSNFTCDAVKYQYNTTARPVPWIGQTVWYSPDHHQPANSTDSCPTQARFEDPGRDYMASLSLSHCDQHPDSDLLLVNIYRRLNGSAEVHGLVCSPGLFEVLSEVMVDVSTNTVIDYHQKWSNPRPIEAEISVAALWTYLMSPLPQSTQTDSETMIGDEDYTGSSFANFGNITEGLPYINFGGKIDPFFSLLANEDIVTSINSWMDDPRLFMRDFQVLSSNILAQVVNAWARVDVKDKQDLLSGSLVDSSDRIFFGQNRLRFAQALVLVIGSSALCLATLLRPKTRLLEDPGPIAATAIVMAASDTKVEELFGKHATSAESEMSRNMKSTVWRLQTSAEDGRLALECQLDHADASGTLKDPPTSTAGWLPLSLTLPVKILLGIQMLASIVVLAYLFGRQSPSQGLWASNSTSSQNISLVATTILVILGYLCWGVDGAIRSMAPYKSLVRRSGNQPLLYNLSDMPSIWAPIARFKSGAGVAVFASSIAIILVPILKIAAAGLYPSVNSEFQQGTTVIVDSSLILLLEKIAADPNLEVIAHSAIQDVEWTRIPSFNMSFRSGMLDNLVFANVTDVEALPSDYDLYNATLRTQVPAISVDVLCDTDICAKNFPASIWIDDQKDLELPRMPHFADAYSGNNDSCGQVTVNTTFTRSPKSGLAWRAESYDPSTIQFVESYYQGVLPKGLLPPSTYKERFNDSSIWPARSEESFFELLATFAQYQLENLTAYDDQWTFKKAVEAMMTAYAVEMLSEMRPFALDKAHTTYDLTPQPQDGILNYYKHSLQCSAAFFGSLSAFPSDLSPNLETGVRNGLLEVTGSDKSTQEADVADQGIPNEGILTRRQSWW</sequence>
<feature type="transmembrane region" description="Helical" evidence="1">
    <location>
        <begin position="170"/>
        <end position="188"/>
    </location>
</feature>
<feature type="transmembrane region" description="Helical" evidence="1">
    <location>
        <begin position="99"/>
        <end position="120"/>
    </location>
</feature>
<dbReference type="Pfam" id="PF11915">
    <property type="entry name" value="DUF3433"/>
    <property type="match status" value="2"/>
</dbReference>
<keyword evidence="1" id="KW-0812">Transmembrane</keyword>
<dbReference type="Proteomes" id="UP000799776">
    <property type="component" value="Unassembled WGS sequence"/>
</dbReference>
<protein>
    <submittedName>
        <fullName evidence="2">Uncharacterized protein</fullName>
    </submittedName>
</protein>
<feature type="transmembrane region" description="Helical" evidence="1">
    <location>
        <begin position="670"/>
        <end position="687"/>
    </location>
</feature>
<accession>A0A9P4I0A1</accession>
<feature type="transmembrane region" description="Helical" evidence="1">
    <location>
        <begin position="770"/>
        <end position="793"/>
    </location>
</feature>
<keyword evidence="1" id="KW-1133">Transmembrane helix</keyword>
<dbReference type="AlphaFoldDB" id="A0A9P4I0A1"/>
<comment type="caution">
    <text evidence="2">The sequence shown here is derived from an EMBL/GenBank/DDBJ whole genome shotgun (WGS) entry which is preliminary data.</text>
</comment>
<gene>
    <name evidence="2" type="ORF">K490DRAFT_54014</name>
</gene>
<dbReference type="EMBL" id="ML978712">
    <property type="protein sequence ID" value="KAF2091109.1"/>
    <property type="molecule type" value="Genomic_DNA"/>
</dbReference>
<reference evidence="2" key="1">
    <citation type="journal article" date="2020" name="Stud. Mycol.">
        <title>101 Dothideomycetes genomes: a test case for predicting lifestyles and emergence of pathogens.</title>
        <authorList>
            <person name="Haridas S."/>
            <person name="Albert R."/>
            <person name="Binder M."/>
            <person name="Bloem J."/>
            <person name="Labutti K."/>
            <person name="Salamov A."/>
            <person name="Andreopoulos B."/>
            <person name="Baker S."/>
            <person name="Barry K."/>
            <person name="Bills G."/>
            <person name="Bluhm B."/>
            <person name="Cannon C."/>
            <person name="Castanera R."/>
            <person name="Culley D."/>
            <person name="Daum C."/>
            <person name="Ezra D."/>
            <person name="Gonzalez J."/>
            <person name="Henrissat B."/>
            <person name="Kuo A."/>
            <person name="Liang C."/>
            <person name="Lipzen A."/>
            <person name="Lutzoni F."/>
            <person name="Magnuson J."/>
            <person name="Mondo S."/>
            <person name="Nolan M."/>
            <person name="Ohm R."/>
            <person name="Pangilinan J."/>
            <person name="Park H.-J."/>
            <person name="Ramirez L."/>
            <person name="Alfaro M."/>
            <person name="Sun H."/>
            <person name="Tritt A."/>
            <person name="Yoshinaga Y."/>
            <person name="Zwiers L.-H."/>
            <person name="Turgeon B."/>
            <person name="Goodwin S."/>
            <person name="Spatafora J."/>
            <person name="Crous P."/>
            <person name="Grigoriev I."/>
        </authorList>
    </citation>
    <scope>NUCLEOTIDE SEQUENCE</scope>
    <source>
        <strain evidence="2">CBS 121410</strain>
    </source>
</reference>
<proteinExistence type="predicted"/>
<keyword evidence="1" id="KW-0472">Membrane</keyword>
<evidence type="ECO:0000256" key="1">
    <source>
        <dbReference type="SAM" id="Phobius"/>
    </source>
</evidence>
<dbReference type="PANTHER" id="PTHR37544">
    <property type="entry name" value="SPRAY-RELATED"/>
    <property type="match status" value="1"/>
</dbReference>
<organism evidence="2 3">
    <name type="scientific">Saccharata proteae CBS 121410</name>
    <dbReference type="NCBI Taxonomy" id="1314787"/>
    <lineage>
        <taxon>Eukaryota</taxon>
        <taxon>Fungi</taxon>
        <taxon>Dikarya</taxon>
        <taxon>Ascomycota</taxon>
        <taxon>Pezizomycotina</taxon>
        <taxon>Dothideomycetes</taxon>
        <taxon>Dothideomycetes incertae sedis</taxon>
        <taxon>Botryosphaeriales</taxon>
        <taxon>Saccharataceae</taxon>
        <taxon>Saccharata</taxon>
    </lineage>
</organism>
<keyword evidence="3" id="KW-1185">Reference proteome</keyword>
<feature type="transmembrane region" description="Helical" evidence="1">
    <location>
        <begin position="707"/>
        <end position="729"/>
    </location>
</feature>
<name>A0A9P4I0A1_9PEZI</name>
<evidence type="ECO:0000313" key="3">
    <source>
        <dbReference type="Proteomes" id="UP000799776"/>
    </source>
</evidence>
<dbReference type="OrthoDB" id="3928543at2759"/>
<dbReference type="InterPro" id="IPR021840">
    <property type="entry name" value="DUF3433"/>
</dbReference>
<feature type="transmembrane region" description="Helical" evidence="1">
    <location>
        <begin position="553"/>
        <end position="572"/>
    </location>
</feature>
<feature type="transmembrane region" description="Helical" evidence="1">
    <location>
        <begin position="66"/>
        <end position="87"/>
    </location>
</feature>
<evidence type="ECO:0000313" key="2">
    <source>
        <dbReference type="EMBL" id="KAF2091109.1"/>
    </source>
</evidence>